<evidence type="ECO:0000259" key="7">
    <source>
        <dbReference type="PROSITE" id="PS51232"/>
    </source>
</evidence>
<accession>A0A8J1JCB0</accession>
<dbReference type="GO" id="GO:0003779">
    <property type="term" value="F:actin binding"/>
    <property type="evidence" value="ECO:0007669"/>
    <property type="project" value="InterPro"/>
</dbReference>
<feature type="region of interest" description="Disordered" evidence="5">
    <location>
        <begin position="1157"/>
        <end position="1183"/>
    </location>
</feature>
<reference evidence="10" key="1">
    <citation type="submission" date="2025-08" db="UniProtKB">
        <authorList>
            <consortium name="RefSeq"/>
        </authorList>
    </citation>
    <scope>IDENTIFICATION</scope>
    <source>
        <strain evidence="10">Nigerian</strain>
        <tissue evidence="10">Liver and blood</tissue>
    </source>
</reference>
<evidence type="ECO:0000256" key="4">
    <source>
        <dbReference type="SAM" id="Coils"/>
    </source>
</evidence>
<dbReference type="SUPFAM" id="SSF48371">
    <property type="entry name" value="ARM repeat"/>
    <property type="match status" value="1"/>
</dbReference>
<dbReference type="PANTHER" id="PTHR45691:SF4">
    <property type="entry name" value="PROTEIN DIAPHANOUS HOMOLOG 1"/>
    <property type="match status" value="1"/>
</dbReference>
<dbReference type="OMA" id="TPSIKMK"/>
<dbReference type="InterPro" id="IPR051412">
    <property type="entry name" value="Formin_Homology_Diaphanous_sf"/>
</dbReference>
<evidence type="ECO:0000259" key="6">
    <source>
        <dbReference type="PROSITE" id="PS51231"/>
    </source>
</evidence>
<dbReference type="FunFam" id="1.10.238.150:FF:000002">
    <property type="entry name" value="protein diaphanous homolog 2 isoform X2"/>
    <property type="match status" value="1"/>
</dbReference>
<feature type="compositionally biased region" description="Pro residues" evidence="5">
    <location>
        <begin position="580"/>
        <end position="615"/>
    </location>
</feature>
<dbReference type="PROSITE" id="PS51444">
    <property type="entry name" value="FH2"/>
    <property type="match status" value="1"/>
</dbReference>
<dbReference type="AlphaFoldDB" id="A0A8J1JCB0"/>
<dbReference type="Pfam" id="PF06371">
    <property type="entry name" value="Drf_GBD"/>
    <property type="match status" value="1"/>
</dbReference>
<dbReference type="FunFam" id="1.20.58.2220:FF:000003">
    <property type="entry name" value="protein diaphanous homolog 1 isoform X2"/>
    <property type="match status" value="1"/>
</dbReference>
<evidence type="ECO:0000256" key="3">
    <source>
        <dbReference type="ARBA" id="ARBA00023054"/>
    </source>
</evidence>
<dbReference type="GO" id="GO:0030041">
    <property type="term" value="P:actin filament polymerization"/>
    <property type="evidence" value="ECO:0000318"/>
    <property type="project" value="GO_Central"/>
</dbReference>
<evidence type="ECO:0000313" key="11">
    <source>
        <dbReference type="Xenbase" id="XB-GENE-5995330"/>
    </source>
</evidence>
<feature type="compositionally biased region" description="Basic and acidic residues" evidence="5">
    <location>
        <begin position="28"/>
        <end position="38"/>
    </location>
</feature>
<dbReference type="AGR" id="Xenbase:XB-GENE-5995330"/>
<sequence>MEPPAGGGGYGGGPPPPSKGNKEKKKPKGQDEGGDGKSKKFTFKRLMVDELERFTSIRMKKEKEKPYPSHRNSTNFPDNSNPLQTLQELEDDVVLQLFEKMLDDMNLNPEKQQPLREKDIMIKREMVSQYLHTSKAGMSKKESSRSALMYIQDLKSGLGDNSLLLCLESLRVSLNNNPVSWVQNFGAEGLSCLLEILKRIQDEQASLRDVRSEHEIIRCLKAFMNNNFGIKAMLGTEDGILLLARAVDRSVPAMMIDSLKLLSALCILPQPEDMHERVLEALTERAEMEEMERFKPLLDGLNIASPVALKVSCMQLINAVISQGEELDYRVHIRSELMRSGLAKLLKELRNTENEDLKVQLGIFDEHSELDSDDLRGRLDDIRIEMDDFSDVFQVLLNTVKDSSAEPLFLSILQHLLLIRNDYDARPQYYKLIDEVISQIILQKNGADPDFKCKHVNIEIENLIDHFIDKKKVETSESKARDLVKKLDLELTARHELQVEMKAKESDFELKITELQGEKESLDAEKQEITADKQKMETELSQLVEQVEKLSKELEATKKEMASISTSAVLIPVPSASGNVPPPPPPPPPLPGATGIPPPPPLPGGSGIPPPPPLPGGSGIAPPLPAGFGIPPPPPLPGGFGIPPPPPLPGGSGIPPPPPLPGGSGIPPPPPLPGGSGIPPPPPLPGGSGIPPPPPFPGGPGIPPPPPFPGGFGIPPPPPPFPGGPGIPPPPPFPGGPGVPPPPPAFGGGVPPPPGLGGWGAPPPLPFGLAPKKNYKPEVQLKRPNWSKITPAELSEKSFWTQTKEDRFEKEELFAKITLTFSSQIKSSKAKKAEDGDDKKAAQKKKTKELKVLDSKTAQNLSIFLGSFRMPYEEIKNVILQVNEEVLTESMVSNLIKQLPEPDQLQMLTEFKNEYKDLAEPEQFGVVMCSVPRLRPRLNAILFKLLFNEQIENIKPDIVSVTAACEEVQKCQSFASLLEITLLVGNFMNAGSRNADAYGFDISFLCKLKDTKSADQKTTLLHFLVETCENDYPDVLKFPDEMVHVEKASRVSAETLQKNLDQMKKQIADLQRDIDSFPPTEDEKDKFVEKMTIFVKEAQEQYTKLCMMHENMLSLFQDLGKYFVFDPKKTSIEEFFADLQNFRNMFLHALKENQKRREAEEKMKRAKLAKEKAEKERLEKQQKKEQLIDMNAEGDETGVMDSLLEALNSGAAFRRKRGPRQANRKAGCAVTSLLASELTKEDAMTSVPTKKKKPAETDLMETDVGLHEDAQDMLTRAS</sequence>
<dbReference type="InterPro" id="IPR014767">
    <property type="entry name" value="DAD_dom"/>
</dbReference>
<dbReference type="InterPro" id="IPR044933">
    <property type="entry name" value="DIA_GBD_sf"/>
</dbReference>
<dbReference type="InterPro" id="IPR042201">
    <property type="entry name" value="FH2_Formin_sf"/>
</dbReference>
<feature type="compositionally biased region" description="Pro residues" evidence="5">
    <location>
        <begin position="622"/>
        <end position="766"/>
    </location>
</feature>
<keyword evidence="9" id="KW-1185">Reference proteome</keyword>
<feature type="domain" description="GBD/FH3" evidence="7">
    <location>
        <begin position="86"/>
        <end position="448"/>
    </location>
</feature>
<evidence type="ECO:0000256" key="2">
    <source>
        <dbReference type="ARBA" id="ARBA00022737"/>
    </source>
</evidence>
<dbReference type="GeneID" id="733754"/>
<evidence type="ECO:0000313" key="10">
    <source>
        <dbReference type="RefSeq" id="XP_031754640.1"/>
    </source>
</evidence>
<dbReference type="SMART" id="SM01140">
    <property type="entry name" value="Drf_GBD"/>
    <property type="match status" value="1"/>
</dbReference>
<gene>
    <name evidence="10 11" type="primary">diaph1</name>
</gene>
<dbReference type="OrthoDB" id="1668162at2759"/>
<dbReference type="Xenbase" id="XB-GENE-5995330">
    <property type="gene designation" value="diaph1"/>
</dbReference>
<dbReference type="FunFam" id="1.20.58.630:FF:000001">
    <property type="entry name" value="Diaphanous related formin 1"/>
    <property type="match status" value="1"/>
</dbReference>
<dbReference type="InterPro" id="IPR011989">
    <property type="entry name" value="ARM-like"/>
</dbReference>
<dbReference type="Gene3D" id="6.10.30.30">
    <property type="match status" value="1"/>
</dbReference>
<dbReference type="GO" id="GO:0005884">
    <property type="term" value="C:actin filament"/>
    <property type="evidence" value="ECO:0000318"/>
    <property type="project" value="GO_Central"/>
</dbReference>
<dbReference type="SMART" id="SM01139">
    <property type="entry name" value="Drf_FH3"/>
    <property type="match status" value="1"/>
</dbReference>
<feature type="region of interest" description="Disordered" evidence="5">
    <location>
        <begin position="1239"/>
        <end position="1278"/>
    </location>
</feature>
<feature type="compositionally biased region" description="Gly residues" evidence="5">
    <location>
        <begin position="1"/>
        <end position="12"/>
    </location>
</feature>
<dbReference type="InterPro" id="IPR016024">
    <property type="entry name" value="ARM-type_fold"/>
</dbReference>
<dbReference type="Pfam" id="PF02181">
    <property type="entry name" value="FH2"/>
    <property type="match status" value="1"/>
</dbReference>
<dbReference type="Proteomes" id="UP000008143">
    <property type="component" value="Chromosome 3"/>
</dbReference>
<dbReference type="Pfam" id="PF06346">
    <property type="entry name" value="Drf_FH1"/>
    <property type="match status" value="1"/>
</dbReference>
<dbReference type="Gene3D" id="1.20.58.630">
    <property type="match status" value="1"/>
</dbReference>
<feature type="domain" description="DAD" evidence="6">
    <location>
        <begin position="1195"/>
        <end position="1223"/>
    </location>
</feature>
<dbReference type="PANTHER" id="PTHR45691">
    <property type="entry name" value="PROTEIN DIAPHANOUS"/>
    <property type="match status" value="1"/>
</dbReference>
<feature type="region of interest" description="Disordered" evidence="5">
    <location>
        <begin position="575"/>
        <end position="779"/>
    </location>
</feature>
<protein>
    <submittedName>
        <fullName evidence="10">Protein diaphanous homolog 1 isoform X1</fullName>
    </submittedName>
</protein>
<feature type="coiled-coil region" evidence="4">
    <location>
        <begin position="505"/>
        <end position="567"/>
    </location>
</feature>
<feature type="compositionally biased region" description="Basic and acidic residues" evidence="5">
    <location>
        <begin position="831"/>
        <end position="841"/>
    </location>
</feature>
<dbReference type="InterPro" id="IPR014768">
    <property type="entry name" value="GBD/FH3_dom"/>
</dbReference>
<dbReference type="InterPro" id="IPR010472">
    <property type="entry name" value="FH3_dom"/>
</dbReference>
<keyword evidence="3 4" id="KW-0175">Coiled coil</keyword>
<feature type="compositionally biased region" description="Polar residues" evidence="5">
    <location>
        <begin position="70"/>
        <end position="81"/>
    </location>
</feature>
<evidence type="ECO:0000256" key="5">
    <source>
        <dbReference type="SAM" id="MobiDB-lite"/>
    </source>
</evidence>
<dbReference type="InterPro" id="IPR015425">
    <property type="entry name" value="FH2_Formin"/>
</dbReference>
<dbReference type="SUPFAM" id="SSF101447">
    <property type="entry name" value="Formin homology 2 domain (FH2 domain)"/>
    <property type="match status" value="1"/>
</dbReference>
<organism evidence="9 10">
    <name type="scientific">Xenopus tropicalis</name>
    <name type="common">Western clawed frog</name>
    <name type="synonym">Silurana tropicalis</name>
    <dbReference type="NCBI Taxonomy" id="8364"/>
    <lineage>
        <taxon>Eukaryota</taxon>
        <taxon>Metazoa</taxon>
        <taxon>Chordata</taxon>
        <taxon>Craniata</taxon>
        <taxon>Vertebrata</taxon>
        <taxon>Euteleostomi</taxon>
        <taxon>Amphibia</taxon>
        <taxon>Batrachia</taxon>
        <taxon>Anura</taxon>
        <taxon>Pipoidea</taxon>
        <taxon>Pipidae</taxon>
        <taxon>Xenopodinae</taxon>
        <taxon>Xenopus</taxon>
        <taxon>Silurana</taxon>
    </lineage>
</organism>
<dbReference type="PROSITE" id="PS51231">
    <property type="entry name" value="DAD"/>
    <property type="match status" value="1"/>
</dbReference>
<keyword evidence="2" id="KW-0677">Repeat</keyword>
<evidence type="ECO:0000259" key="8">
    <source>
        <dbReference type="PROSITE" id="PS51444"/>
    </source>
</evidence>
<feature type="region of interest" description="Disordered" evidence="5">
    <location>
        <begin position="57"/>
        <end position="81"/>
    </location>
</feature>
<proteinExistence type="inferred from homology"/>
<dbReference type="SMART" id="SM00498">
    <property type="entry name" value="FH2"/>
    <property type="match status" value="1"/>
</dbReference>
<feature type="domain" description="FH2" evidence="8">
    <location>
        <begin position="771"/>
        <end position="1172"/>
    </location>
</feature>
<name>A0A8J1JCB0_XENTR</name>
<evidence type="ECO:0000313" key="9">
    <source>
        <dbReference type="Proteomes" id="UP000008143"/>
    </source>
</evidence>
<feature type="compositionally biased region" description="Basic and acidic residues" evidence="5">
    <location>
        <begin position="57"/>
        <end position="67"/>
    </location>
</feature>
<comment type="similarity">
    <text evidence="1">Belongs to the formin homology family. Diaphanous subfamily.</text>
</comment>
<dbReference type="Gene3D" id="1.20.58.2220">
    <property type="entry name" value="Formin, FH2 domain"/>
    <property type="match status" value="1"/>
</dbReference>
<dbReference type="InterPro" id="IPR010473">
    <property type="entry name" value="GTPase-bd"/>
</dbReference>
<dbReference type="Gene3D" id="1.10.238.150">
    <property type="entry name" value="Formin, FH3 diaphanous domain"/>
    <property type="match status" value="1"/>
</dbReference>
<feature type="region of interest" description="Disordered" evidence="5">
    <location>
        <begin position="826"/>
        <end position="846"/>
    </location>
</feature>
<dbReference type="PROSITE" id="PS51232">
    <property type="entry name" value="GBD_FH3"/>
    <property type="match status" value="1"/>
</dbReference>
<dbReference type="CTD" id="1729"/>
<dbReference type="RefSeq" id="XP_031754640.1">
    <property type="nucleotide sequence ID" value="XM_031898780.1"/>
</dbReference>
<feature type="region of interest" description="Disordered" evidence="5">
    <location>
        <begin position="1"/>
        <end position="44"/>
    </location>
</feature>
<evidence type="ECO:0000256" key="1">
    <source>
        <dbReference type="ARBA" id="ARBA00008214"/>
    </source>
</evidence>
<dbReference type="Gene3D" id="1.25.10.10">
    <property type="entry name" value="Leucine-rich Repeat Variant"/>
    <property type="match status" value="1"/>
</dbReference>
<dbReference type="Gene3D" id="1.10.20.40">
    <property type="entry name" value="Formin, diaphanous GTPase-binding domain"/>
    <property type="match status" value="1"/>
</dbReference>
<dbReference type="Pfam" id="PF06367">
    <property type="entry name" value="Drf_FH3"/>
    <property type="match status" value="1"/>
</dbReference>
<dbReference type="GO" id="GO:0031267">
    <property type="term" value="F:small GTPase binding"/>
    <property type="evidence" value="ECO:0007669"/>
    <property type="project" value="InterPro"/>
</dbReference>